<keyword evidence="3" id="KW-1185">Reference proteome</keyword>
<feature type="transmembrane region" description="Helical" evidence="1">
    <location>
        <begin position="34"/>
        <end position="55"/>
    </location>
</feature>
<name>A0ABP0PFB2_9DINO</name>
<feature type="transmembrane region" description="Helical" evidence="1">
    <location>
        <begin position="67"/>
        <end position="90"/>
    </location>
</feature>
<reference evidence="2 3" key="1">
    <citation type="submission" date="2024-02" db="EMBL/GenBank/DDBJ databases">
        <authorList>
            <person name="Chen Y."/>
            <person name="Shah S."/>
            <person name="Dougan E. K."/>
            <person name="Thang M."/>
            <person name="Chan C."/>
        </authorList>
    </citation>
    <scope>NUCLEOTIDE SEQUENCE [LARGE SCALE GENOMIC DNA]</scope>
</reference>
<proteinExistence type="predicted"/>
<keyword evidence="1" id="KW-0812">Transmembrane</keyword>
<comment type="caution">
    <text evidence="2">The sequence shown here is derived from an EMBL/GenBank/DDBJ whole genome shotgun (WGS) entry which is preliminary data.</text>
</comment>
<feature type="transmembrane region" description="Helical" evidence="1">
    <location>
        <begin position="9"/>
        <end position="28"/>
    </location>
</feature>
<dbReference type="Proteomes" id="UP001642484">
    <property type="component" value="Unassembled WGS sequence"/>
</dbReference>
<dbReference type="EMBL" id="CAXAMN010022917">
    <property type="protein sequence ID" value="CAK9073729.1"/>
    <property type="molecule type" value="Genomic_DNA"/>
</dbReference>
<evidence type="ECO:0000313" key="2">
    <source>
        <dbReference type="EMBL" id="CAK9073729.1"/>
    </source>
</evidence>
<evidence type="ECO:0000256" key="1">
    <source>
        <dbReference type="SAM" id="Phobius"/>
    </source>
</evidence>
<protein>
    <submittedName>
        <fullName evidence="2">Uncharacterized protein</fullName>
    </submittedName>
</protein>
<organism evidence="2 3">
    <name type="scientific">Durusdinium trenchii</name>
    <dbReference type="NCBI Taxonomy" id="1381693"/>
    <lineage>
        <taxon>Eukaryota</taxon>
        <taxon>Sar</taxon>
        <taxon>Alveolata</taxon>
        <taxon>Dinophyceae</taxon>
        <taxon>Suessiales</taxon>
        <taxon>Symbiodiniaceae</taxon>
        <taxon>Durusdinium</taxon>
    </lineage>
</organism>
<gene>
    <name evidence="2" type="ORF">CCMP2556_LOCUS36311</name>
</gene>
<evidence type="ECO:0000313" key="3">
    <source>
        <dbReference type="Proteomes" id="UP001642484"/>
    </source>
</evidence>
<accession>A0ABP0PFB2</accession>
<keyword evidence="1" id="KW-0472">Membrane</keyword>
<keyword evidence="1" id="KW-1133">Transmembrane helix</keyword>
<sequence>MVGITRSKVIYTVSLFQFIVAWMTWSLAPRMVKATAGIILALRVLWLIVDVWYWAGLSFRQELQKKYNLLSLLACYGLLASKLLGVLRLAPGAKLDMLKAE</sequence>